<evidence type="ECO:0000313" key="13">
    <source>
        <dbReference type="EMBL" id="TWO70892.1"/>
    </source>
</evidence>
<evidence type="ECO:0000256" key="1">
    <source>
        <dbReference type="ARBA" id="ARBA00004571"/>
    </source>
</evidence>
<dbReference type="InterPro" id="IPR036737">
    <property type="entry name" value="OmpA-like_sf"/>
</dbReference>
<keyword evidence="7" id="KW-0626">Porin</keyword>
<gene>
    <name evidence="13" type="ORF">FN976_13100</name>
</gene>
<evidence type="ECO:0000256" key="8">
    <source>
        <dbReference type="ARBA" id="ARBA00023136"/>
    </source>
</evidence>
<dbReference type="EMBL" id="VOBQ01000010">
    <property type="protein sequence ID" value="TWO70892.1"/>
    <property type="molecule type" value="Genomic_DNA"/>
</dbReference>
<dbReference type="InterPro" id="IPR006664">
    <property type="entry name" value="OMP_bac"/>
</dbReference>
<dbReference type="PANTHER" id="PTHR30329:SF21">
    <property type="entry name" value="LIPOPROTEIN YIAD-RELATED"/>
    <property type="match status" value="1"/>
</dbReference>
<dbReference type="InterPro" id="IPR006690">
    <property type="entry name" value="OMPA-like_CS"/>
</dbReference>
<keyword evidence="5 11" id="KW-0732">Signal</keyword>
<evidence type="ECO:0000256" key="9">
    <source>
        <dbReference type="ARBA" id="ARBA00023237"/>
    </source>
</evidence>
<keyword evidence="9" id="KW-0998">Cell outer membrane</keyword>
<dbReference type="CDD" id="cd07185">
    <property type="entry name" value="OmpA_C-like"/>
    <property type="match status" value="1"/>
</dbReference>
<dbReference type="PROSITE" id="PS01068">
    <property type="entry name" value="OMPA_1"/>
    <property type="match status" value="1"/>
</dbReference>
<keyword evidence="14" id="KW-1185">Reference proteome</keyword>
<dbReference type="GO" id="GO:0015288">
    <property type="term" value="F:porin activity"/>
    <property type="evidence" value="ECO:0007669"/>
    <property type="project" value="UniProtKB-KW"/>
</dbReference>
<sequence>MNTTRNSVALGCLALAGLASPAASAQDSGWYAGGGIGRATSSIDDERIRAGLANQGLATSGMAHDERDVAYRLFGGYQFNRHFGMEAGWFDLGRFGFTADTAPPGRLTGDVRMRGFNLDLVGTLPLTERFALLGRAGVVHAQTRGSFGATGAVSNPYGATSTSERDVGFKLGAGFAWQMSPAWQLRAEAERYRIDDTVGNKGNVDVVSLSVVYRFGASAAPPPRAAAAPAPAPVIAASPAPAPAPVSVPPALPPADPVAPPSAPARVRFSADALFDFDRSTLRPEGQRQLDAFAQQLRGVRHDGVQVIGHTDRIGSKAYNLRLSQQRAAAVQTHLGQAGVAVAGMSSRGAGEEQPVTIPGDCKGNQPTAALVKCLQPDRRVEVEVTGTR</sequence>
<dbReference type="InterPro" id="IPR011250">
    <property type="entry name" value="OMP/PagP_B-barrel"/>
</dbReference>
<dbReference type="AlphaFoldDB" id="A0A562ZQM0"/>
<dbReference type="Gene3D" id="2.40.160.20">
    <property type="match status" value="1"/>
</dbReference>
<evidence type="ECO:0000256" key="7">
    <source>
        <dbReference type="ARBA" id="ARBA00023114"/>
    </source>
</evidence>
<evidence type="ECO:0000313" key="14">
    <source>
        <dbReference type="Proteomes" id="UP000318199"/>
    </source>
</evidence>
<dbReference type="Pfam" id="PF13505">
    <property type="entry name" value="OMP_b-brl"/>
    <property type="match status" value="1"/>
</dbReference>
<evidence type="ECO:0000256" key="11">
    <source>
        <dbReference type="SAM" id="SignalP"/>
    </source>
</evidence>
<name>A0A562ZQM0_9BURK</name>
<dbReference type="PANTHER" id="PTHR30329">
    <property type="entry name" value="STATOR ELEMENT OF FLAGELLAR MOTOR COMPLEX"/>
    <property type="match status" value="1"/>
</dbReference>
<evidence type="ECO:0000256" key="4">
    <source>
        <dbReference type="ARBA" id="ARBA00022692"/>
    </source>
</evidence>
<dbReference type="RefSeq" id="WP_145893481.1">
    <property type="nucleotide sequence ID" value="NZ_VOBQ01000010.1"/>
</dbReference>
<dbReference type="SUPFAM" id="SSF56925">
    <property type="entry name" value="OMPA-like"/>
    <property type="match status" value="1"/>
</dbReference>
<dbReference type="SUPFAM" id="SSF103088">
    <property type="entry name" value="OmpA-like"/>
    <property type="match status" value="1"/>
</dbReference>
<dbReference type="OrthoDB" id="5360144at2"/>
<reference evidence="13 14" key="1">
    <citation type="submission" date="2019-07" db="EMBL/GenBank/DDBJ databases">
        <title>Caenimonas sedimenti sp. nov., isolated from activated sludge.</title>
        <authorList>
            <person name="Xu J."/>
        </authorList>
    </citation>
    <scope>NUCLEOTIDE SEQUENCE [LARGE SCALE GENOMIC DNA]</scope>
    <source>
        <strain evidence="13 14">HX-9-20</strain>
    </source>
</reference>
<keyword evidence="6" id="KW-0406">Ion transport</keyword>
<organism evidence="13 14">
    <name type="scientific">Caenimonas sedimenti</name>
    <dbReference type="NCBI Taxonomy" id="2596921"/>
    <lineage>
        <taxon>Bacteria</taxon>
        <taxon>Pseudomonadati</taxon>
        <taxon>Pseudomonadota</taxon>
        <taxon>Betaproteobacteria</taxon>
        <taxon>Burkholderiales</taxon>
        <taxon>Comamonadaceae</taxon>
        <taxon>Caenimonas</taxon>
    </lineage>
</organism>
<feature type="signal peptide" evidence="11">
    <location>
        <begin position="1"/>
        <end position="25"/>
    </location>
</feature>
<dbReference type="GO" id="GO:0006811">
    <property type="term" value="P:monoatomic ion transport"/>
    <property type="evidence" value="ECO:0007669"/>
    <property type="project" value="UniProtKB-KW"/>
</dbReference>
<proteinExistence type="predicted"/>
<evidence type="ECO:0000256" key="10">
    <source>
        <dbReference type="PROSITE-ProRule" id="PRU00473"/>
    </source>
</evidence>
<dbReference type="Pfam" id="PF00691">
    <property type="entry name" value="OmpA"/>
    <property type="match status" value="1"/>
</dbReference>
<dbReference type="InterPro" id="IPR027385">
    <property type="entry name" value="Beta-barrel_OMP"/>
</dbReference>
<dbReference type="InterPro" id="IPR006665">
    <property type="entry name" value="OmpA-like"/>
</dbReference>
<dbReference type="Proteomes" id="UP000318199">
    <property type="component" value="Unassembled WGS sequence"/>
</dbReference>
<evidence type="ECO:0000256" key="2">
    <source>
        <dbReference type="ARBA" id="ARBA00022448"/>
    </source>
</evidence>
<protein>
    <submittedName>
        <fullName evidence="13">Outer membrane beta-barrel protein</fullName>
    </submittedName>
</protein>
<evidence type="ECO:0000256" key="5">
    <source>
        <dbReference type="ARBA" id="ARBA00022729"/>
    </source>
</evidence>
<evidence type="ECO:0000256" key="6">
    <source>
        <dbReference type="ARBA" id="ARBA00023065"/>
    </source>
</evidence>
<dbReference type="PRINTS" id="PR01021">
    <property type="entry name" value="OMPADOMAIN"/>
</dbReference>
<keyword evidence="4" id="KW-0812">Transmembrane</keyword>
<keyword evidence="3" id="KW-1134">Transmembrane beta strand</keyword>
<evidence type="ECO:0000256" key="3">
    <source>
        <dbReference type="ARBA" id="ARBA00022452"/>
    </source>
</evidence>
<dbReference type="GO" id="GO:0009279">
    <property type="term" value="C:cell outer membrane"/>
    <property type="evidence" value="ECO:0007669"/>
    <property type="project" value="UniProtKB-SubCell"/>
</dbReference>
<accession>A0A562ZQM0</accession>
<keyword evidence="8 10" id="KW-0472">Membrane</keyword>
<dbReference type="GO" id="GO:0046930">
    <property type="term" value="C:pore complex"/>
    <property type="evidence" value="ECO:0007669"/>
    <property type="project" value="UniProtKB-KW"/>
</dbReference>
<dbReference type="PROSITE" id="PS51123">
    <property type="entry name" value="OMPA_2"/>
    <property type="match status" value="1"/>
</dbReference>
<comment type="subcellular location">
    <subcellularLocation>
        <location evidence="1">Cell outer membrane</location>
        <topology evidence="1">Multi-pass membrane protein</topology>
    </subcellularLocation>
</comment>
<evidence type="ECO:0000259" key="12">
    <source>
        <dbReference type="PROSITE" id="PS51123"/>
    </source>
</evidence>
<feature type="chain" id="PRO_5022065580" evidence="11">
    <location>
        <begin position="26"/>
        <end position="389"/>
    </location>
</feature>
<keyword evidence="2" id="KW-0813">Transport</keyword>
<comment type="caution">
    <text evidence="13">The sequence shown here is derived from an EMBL/GenBank/DDBJ whole genome shotgun (WGS) entry which is preliminary data.</text>
</comment>
<feature type="domain" description="OmpA-like" evidence="12">
    <location>
        <begin position="262"/>
        <end position="389"/>
    </location>
</feature>
<dbReference type="Gene3D" id="3.30.1330.60">
    <property type="entry name" value="OmpA-like domain"/>
    <property type="match status" value="1"/>
</dbReference>
<dbReference type="InterPro" id="IPR050330">
    <property type="entry name" value="Bact_OuterMem_StrucFunc"/>
</dbReference>